<protein>
    <submittedName>
        <fullName evidence="1">Uncharacterized protein</fullName>
    </submittedName>
</protein>
<proteinExistence type="predicted"/>
<gene>
    <name evidence="1" type="ORF">LCGC14_1247460</name>
</gene>
<name>A0A0F9NLA2_9ZZZZ</name>
<evidence type="ECO:0000313" key="1">
    <source>
        <dbReference type="EMBL" id="KKM89560.1"/>
    </source>
</evidence>
<dbReference type="AlphaFoldDB" id="A0A0F9NLA2"/>
<organism evidence="1">
    <name type="scientific">marine sediment metagenome</name>
    <dbReference type="NCBI Taxonomy" id="412755"/>
    <lineage>
        <taxon>unclassified sequences</taxon>
        <taxon>metagenomes</taxon>
        <taxon>ecological metagenomes</taxon>
    </lineage>
</organism>
<comment type="caution">
    <text evidence="1">The sequence shown here is derived from an EMBL/GenBank/DDBJ whole genome shotgun (WGS) entry which is preliminary data.</text>
</comment>
<sequence length="220" mass="22543">MIKLRTKLVIDAKTIAASGVYTSTPVAVSRAESGVFSIHYRLQGAGTAKFEYLMASGLTGLINRLNPALAPPVIYLEPSGASDIASGLTVASGPALHRVKSRTFTSGSVDPIVGETFTGATGGATAIYEGRNAVQTGTFAATNATGTFYWTDESGTFQSENLNGGASGANFATIGGVSSNFEARDIVGFSPELAGLMQIRMTETGGGSGVGPVSVMLVYQ</sequence>
<accession>A0A0F9NLA2</accession>
<reference evidence="1" key="1">
    <citation type="journal article" date="2015" name="Nature">
        <title>Complex archaea that bridge the gap between prokaryotes and eukaryotes.</title>
        <authorList>
            <person name="Spang A."/>
            <person name="Saw J.H."/>
            <person name="Jorgensen S.L."/>
            <person name="Zaremba-Niedzwiedzka K."/>
            <person name="Martijn J."/>
            <person name="Lind A.E."/>
            <person name="van Eijk R."/>
            <person name="Schleper C."/>
            <person name="Guy L."/>
            <person name="Ettema T.J."/>
        </authorList>
    </citation>
    <scope>NUCLEOTIDE SEQUENCE</scope>
</reference>
<dbReference type="EMBL" id="LAZR01006800">
    <property type="protein sequence ID" value="KKM89560.1"/>
    <property type="molecule type" value="Genomic_DNA"/>
</dbReference>